<accession>A0A4P9K8M9</accession>
<evidence type="ECO:0000256" key="1">
    <source>
        <dbReference type="ARBA" id="ARBA00000693"/>
    </source>
</evidence>
<evidence type="ECO:0000313" key="11">
    <source>
        <dbReference type="Proteomes" id="UP000304864"/>
    </source>
</evidence>
<dbReference type="NCBIfam" id="TIGR00526">
    <property type="entry name" value="folB_dom"/>
    <property type="match status" value="1"/>
</dbReference>
<comment type="pathway">
    <text evidence="3 8">Cofactor biosynthesis; tetrahydrofolate biosynthesis; 2-amino-4-hydroxy-6-hydroxymethyl-7,8-dihydropteridine diphosphate from 7,8-dihydroneopterin triphosphate: step 3/4.</text>
</comment>
<dbReference type="PANTHER" id="PTHR42844">
    <property type="entry name" value="DIHYDRONEOPTERIN ALDOLASE 1-RELATED"/>
    <property type="match status" value="1"/>
</dbReference>
<dbReference type="Gene3D" id="3.30.1130.10">
    <property type="match status" value="1"/>
</dbReference>
<dbReference type="GO" id="GO:0005737">
    <property type="term" value="C:cytoplasm"/>
    <property type="evidence" value="ECO:0007669"/>
    <property type="project" value="TreeGrafter"/>
</dbReference>
<keyword evidence="6" id="KW-0413">Isomerase</keyword>
<dbReference type="AlphaFoldDB" id="A0A4P9K8M9"/>
<evidence type="ECO:0000256" key="5">
    <source>
        <dbReference type="ARBA" id="ARBA00022909"/>
    </source>
</evidence>
<evidence type="ECO:0000256" key="2">
    <source>
        <dbReference type="ARBA" id="ARBA00001353"/>
    </source>
</evidence>
<dbReference type="PANTHER" id="PTHR42844:SF1">
    <property type="entry name" value="DIHYDRONEOPTERIN ALDOLASE 1-RELATED"/>
    <property type="match status" value="1"/>
</dbReference>
<evidence type="ECO:0000256" key="4">
    <source>
        <dbReference type="ARBA" id="ARBA00005708"/>
    </source>
</evidence>
<evidence type="ECO:0000256" key="3">
    <source>
        <dbReference type="ARBA" id="ARBA00005013"/>
    </source>
</evidence>
<dbReference type="GO" id="GO:0046656">
    <property type="term" value="P:folic acid biosynthetic process"/>
    <property type="evidence" value="ECO:0007669"/>
    <property type="project" value="UniProtKB-UniRule"/>
</dbReference>
<dbReference type="EMBL" id="CP040602">
    <property type="protein sequence ID" value="QCU90820.1"/>
    <property type="molecule type" value="Genomic_DNA"/>
</dbReference>
<name>A0A4P9K8M9_9GAMM</name>
<dbReference type="SUPFAM" id="SSF55620">
    <property type="entry name" value="Tetrahydrobiopterin biosynthesis enzymes-like"/>
    <property type="match status" value="1"/>
</dbReference>
<keyword evidence="7 8" id="KW-0456">Lyase</keyword>
<dbReference type="Pfam" id="PF02152">
    <property type="entry name" value="FolB"/>
    <property type="match status" value="1"/>
</dbReference>
<evidence type="ECO:0000259" key="9">
    <source>
        <dbReference type="SMART" id="SM00905"/>
    </source>
</evidence>
<dbReference type="FunFam" id="3.30.1130.10:FF:000002">
    <property type="entry name" value="7,8-dihydroneopterin aldolase"/>
    <property type="match status" value="1"/>
</dbReference>
<evidence type="ECO:0000256" key="7">
    <source>
        <dbReference type="ARBA" id="ARBA00023239"/>
    </source>
</evidence>
<evidence type="ECO:0000256" key="8">
    <source>
        <dbReference type="RuleBase" id="RU362079"/>
    </source>
</evidence>
<evidence type="ECO:0000313" key="10">
    <source>
        <dbReference type="EMBL" id="QCU90820.1"/>
    </source>
</evidence>
<reference evidence="10 11" key="1">
    <citation type="submission" date="2019-05" db="EMBL/GenBank/DDBJ databases">
        <title>Thiomicrorhabdus sediminis sp. nov, a novel sulfur-oxidizing bacterium isolated from coastal sediment.</title>
        <authorList>
            <person name="Liu X."/>
        </authorList>
    </citation>
    <scope>NUCLEOTIDE SEQUENCE [LARGE SCALE GENOMIC DNA]</scope>
    <source>
        <strain evidence="10 11">G1</strain>
    </source>
</reference>
<dbReference type="RefSeq" id="WP_138565494.1">
    <property type="nucleotide sequence ID" value="NZ_CP040602.1"/>
</dbReference>
<dbReference type="GO" id="GO:0004150">
    <property type="term" value="F:dihydroneopterin aldolase activity"/>
    <property type="evidence" value="ECO:0007669"/>
    <property type="project" value="UniProtKB-UniRule"/>
</dbReference>
<dbReference type="NCBIfam" id="TIGR00525">
    <property type="entry name" value="folB"/>
    <property type="match status" value="1"/>
</dbReference>
<dbReference type="OrthoDB" id="9810587at2"/>
<feature type="domain" description="Dihydroneopterin aldolase/epimerase" evidence="9">
    <location>
        <begin position="14"/>
        <end position="125"/>
    </location>
</feature>
<dbReference type="KEGG" id="thig:FE785_09365"/>
<comment type="catalytic activity">
    <reaction evidence="2 8">
        <text>7,8-dihydroneopterin = 6-hydroxymethyl-7,8-dihydropterin + glycolaldehyde</text>
        <dbReference type="Rhea" id="RHEA:10540"/>
        <dbReference type="ChEBI" id="CHEBI:17001"/>
        <dbReference type="ChEBI" id="CHEBI:17071"/>
        <dbReference type="ChEBI" id="CHEBI:44841"/>
        <dbReference type="EC" id="4.1.2.25"/>
    </reaction>
</comment>
<dbReference type="UniPathway" id="UPA00077">
    <property type="reaction ID" value="UER00154"/>
</dbReference>
<keyword evidence="11" id="KW-1185">Reference proteome</keyword>
<dbReference type="InterPro" id="IPR043133">
    <property type="entry name" value="GTP-CH-I_C/QueF"/>
</dbReference>
<dbReference type="Proteomes" id="UP000304864">
    <property type="component" value="Chromosome"/>
</dbReference>
<proteinExistence type="inferred from homology"/>
<dbReference type="GO" id="GO:0016853">
    <property type="term" value="F:isomerase activity"/>
    <property type="evidence" value="ECO:0007669"/>
    <property type="project" value="UniProtKB-KW"/>
</dbReference>
<evidence type="ECO:0000256" key="6">
    <source>
        <dbReference type="ARBA" id="ARBA00023235"/>
    </source>
</evidence>
<keyword evidence="5 8" id="KW-0289">Folate biosynthesis</keyword>
<dbReference type="InterPro" id="IPR006157">
    <property type="entry name" value="FolB_dom"/>
</dbReference>
<comment type="similarity">
    <text evidence="4 8">Belongs to the DHNA family.</text>
</comment>
<protein>
    <recommendedName>
        <fullName evidence="8">7,8-dihydroneopterin aldolase</fullName>
        <ecNumber evidence="8">4.1.2.25</ecNumber>
    </recommendedName>
</protein>
<dbReference type="EC" id="4.1.2.25" evidence="8"/>
<organism evidence="10 11">
    <name type="scientific">Thiomicrorhabdus sediminis</name>
    <dbReference type="NCBI Taxonomy" id="2580412"/>
    <lineage>
        <taxon>Bacteria</taxon>
        <taxon>Pseudomonadati</taxon>
        <taxon>Pseudomonadota</taxon>
        <taxon>Gammaproteobacteria</taxon>
        <taxon>Thiotrichales</taxon>
        <taxon>Piscirickettsiaceae</taxon>
        <taxon>Thiomicrorhabdus</taxon>
    </lineage>
</organism>
<dbReference type="InterPro" id="IPR006156">
    <property type="entry name" value="Dihydroneopterin_aldolase"/>
</dbReference>
<comment type="function">
    <text evidence="8">Catalyzes the conversion of 7,8-dihydroneopterin to 6-hydroxymethyl-7,8-dihydropterin.</text>
</comment>
<dbReference type="SMART" id="SM00905">
    <property type="entry name" value="FolB"/>
    <property type="match status" value="1"/>
</dbReference>
<dbReference type="GO" id="GO:0046654">
    <property type="term" value="P:tetrahydrofolate biosynthetic process"/>
    <property type="evidence" value="ECO:0007669"/>
    <property type="project" value="UniProtKB-UniRule"/>
</dbReference>
<dbReference type="CDD" id="cd00534">
    <property type="entry name" value="DHNA_DHNTPE"/>
    <property type="match status" value="1"/>
</dbReference>
<sequence length="127" mass="14634">MNLTSLLYSQLDTIYIEALKTQAIIGIYDWERANRQPLIFDIEMDLPLKSAAMTDDITQTVDYKTVCDQVIEFVENSEFELLETLVEQICEQIFSKHPTVMVIRLKVSKPMAVEQTDTVGLKVTRCR</sequence>
<gene>
    <name evidence="10" type="primary">folB</name>
    <name evidence="10" type="ORF">FE785_09365</name>
</gene>
<comment type="catalytic activity">
    <reaction evidence="1">
        <text>7,8-dihydroneopterin = 7,8-dihydromonapterin</text>
        <dbReference type="Rhea" id="RHEA:45328"/>
        <dbReference type="ChEBI" id="CHEBI:17001"/>
        <dbReference type="ChEBI" id="CHEBI:71175"/>
        <dbReference type="EC" id="5.1.99.8"/>
    </reaction>
</comment>